<feature type="compositionally biased region" description="Basic and acidic residues" evidence="10">
    <location>
        <begin position="25"/>
        <end position="34"/>
    </location>
</feature>
<sequence>MVSPGKDVPDEVAPAKSQHGQSPDRGSHALEQDHVSGILPLQSDQDGSTPLNVRQKESVDTSHSLRSDQQGSISSIKSEKASETTDIILASQSGPEGITPISQSGPEGSTPPMVREKVLGDGYNWRKYGQKLVRANEFIRSYYKCTHPNCRVKKQLDSTHDGRITDTIYFGQHDHPRAPNPSLGVGFVVSIVEERPDDSSLSVAKDKSSDTHGQTPHKNDPTANPRLSVAASNDVKPLSQSNRMKDEINDDEPGSKRRKNENPNASATFADKSTGEARFVVQSYSEVDIVNDGYRWRKYGQKLVKGNPNPRNYYRCSKSGCPVKKHVERASHDPKLVITTYEGRHDHDMPPSRTVTHNAAGQNSGTTSHNDESGTKLDENNAVCLDMVVHSSPGTQSKSNKQLNTVTHNTAGQNSGTSSHNDESGTKLEVNNAVCLDIVAYSSPRPQSKSSEQLNGKSRTKLEVTGIDGGLEIVDKSSSSLENKSTEIQNGKSGTNTVEENDVGHSTKDHDSLCRDDRSNDQLNGESGTATKRNGTAPPDTVTHVTPCPETSFSEKEQTPNPEPVRS</sequence>
<evidence type="ECO:0000256" key="9">
    <source>
        <dbReference type="ARBA" id="ARBA00061157"/>
    </source>
</evidence>
<feature type="compositionally biased region" description="Polar residues" evidence="10">
    <location>
        <begin position="353"/>
        <end position="368"/>
    </location>
</feature>
<keyword evidence="8" id="KW-0539">Nucleus</keyword>
<evidence type="ECO:0000313" key="13">
    <source>
        <dbReference type="Proteomes" id="UP001281410"/>
    </source>
</evidence>
<feature type="compositionally biased region" description="Basic and acidic residues" evidence="10">
    <location>
        <begin position="54"/>
        <end position="66"/>
    </location>
</feature>
<dbReference type="GO" id="GO:0003700">
    <property type="term" value="F:DNA-binding transcription factor activity"/>
    <property type="evidence" value="ECO:0007669"/>
    <property type="project" value="InterPro"/>
</dbReference>
<evidence type="ECO:0000256" key="3">
    <source>
        <dbReference type="ARBA" id="ARBA00022737"/>
    </source>
</evidence>
<dbReference type="Gene3D" id="2.20.25.80">
    <property type="entry name" value="WRKY domain"/>
    <property type="match status" value="2"/>
</dbReference>
<dbReference type="FunFam" id="2.20.25.80:FF:000006">
    <property type="entry name" value="WRKY transcription factor"/>
    <property type="match status" value="1"/>
</dbReference>
<dbReference type="GO" id="GO:0046872">
    <property type="term" value="F:metal ion binding"/>
    <property type="evidence" value="ECO:0007669"/>
    <property type="project" value="UniProtKB-KW"/>
</dbReference>
<keyword evidence="3" id="KW-0677">Repeat</keyword>
<evidence type="ECO:0000313" key="12">
    <source>
        <dbReference type="EMBL" id="KAK3184500.1"/>
    </source>
</evidence>
<proteinExistence type="inferred from homology"/>
<feature type="region of interest" description="Disordered" evidence="10">
    <location>
        <begin position="196"/>
        <end position="271"/>
    </location>
</feature>
<feature type="compositionally biased region" description="Polar residues" evidence="10">
    <location>
        <begin position="521"/>
        <end position="534"/>
    </location>
</feature>
<dbReference type="Proteomes" id="UP001281410">
    <property type="component" value="Unassembled WGS sequence"/>
</dbReference>
<comment type="subcellular location">
    <subcellularLocation>
        <location evidence="1">Nucleus</location>
    </subcellularLocation>
</comment>
<keyword evidence="13" id="KW-1185">Reference proteome</keyword>
<feature type="compositionally biased region" description="Polar residues" evidence="10">
    <location>
        <begin position="42"/>
        <end position="52"/>
    </location>
</feature>
<dbReference type="AlphaFoldDB" id="A0AAD9ZN37"/>
<keyword evidence="2" id="KW-0479">Metal-binding</keyword>
<evidence type="ECO:0000259" key="11">
    <source>
        <dbReference type="PROSITE" id="PS50811"/>
    </source>
</evidence>
<dbReference type="FunFam" id="2.20.25.80:FF:000003">
    <property type="entry name" value="WRKY transcription factor 57"/>
    <property type="match status" value="1"/>
</dbReference>
<evidence type="ECO:0000256" key="2">
    <source>
        <dbReference type="ARBA" id="ARBA00022723"/>
    </source>
</evidence>
<dbReference type="PANTHER" id="PTHR31221">
    <property type="entry name" value="WRKY TRANSCRIPTION FACTOR PROTEIN 1-RELATED"/>
    <property type="match status" value="1"/>
</dbReference>
<gene>
    <name evidence="12" type="ORF">Dsin_031786</name>
</gene>
<comment type="similarity">
    <text evidence="9">Belongs to the WRKY group I family.</text>
</comment>
<protein>
    <recommendedName>
        <fullName evidence="11">WRKY domain-containing protein</fullName>
    </recommendedName>
</protein>
<dbReference type="InterPro" id="IPR044810">
    <property type="entry name" value="WRKY_plant"/>
</dbReference>
<organism evidence="12 13">
    <name type="scientific">Dipteronia sinensis</name>
    <dbReference type="NCBI Taxonomy" id="43782"/>
    <lineage>
        <taxon>Eukaryota</taxon>
        <taxon>Viridiplantae</taxon>
        <taxon>Streptophyta</taxon>
        <taxon>Embryophyta</taxon>
        <taxon>Tracheophyta</taxon>
        <taxon>Spermatophyta</taxon>
        <taxon>Magnoliopsida</taxon>
        <taxon>eudicotyledons</taxon>
        <taxon>Gunneridae</taxon>
        <taxon>Pentapetalae</taxon>
        <taxon>rosids</taxon>
        <taxon>malvids</taxon>
        <taxon>Sapindales</taxon>
        <taxon>Sapindaceae</taxon>
        <taxon>Hippocastanoideae</taxon>
        <taxon>Acereae</taxon>
        <taxon>Dipteronia</taxon>
    </lineage>
</organism>
<keyword evidence="5" id="KW-0805">Transcription regulation</keyword>
<feature type="compositionally biased region" description="Polar residues" evidence="10">
    <location>
        <begin position="476"/>
        <end position="498"/>
    </location>
</feature>
<evidence type="ECO:0000256" key="4">
    <source>
        <dbReference type="ARBA" id="ARBA00022833"/>
    </source>
</evidence>
<dbReference type="Pfam" id="PF03106">
    <property type="entry name" value="WRKY"/>
    <property type="match status" value="2"/>
</dbReference>
<dbReference type="SUPFAM" id="SSF118290">
    <property type="entry name" value="WRKY DNA-binding domain"/>
    <property type="match status" value="2"/>
</dbReference>
<keyword evidence="4" id="KW-0862">Zinc</keyword>
<comment type="caution">
    <text evidence="12">The sequence shown here is derived from an EMBL/GenBank/DDBJ whole genome shotgun (WGS) entry which is preliminary data.</text>
</comment>
<keyword evidence="6" id="KW-0238">DNA-binding</keyword>
<feature type="compositionally biased region" description="Basic and acidic residues" evidence="10">
    <location>
        <begin position="502"/>
        <end position="520"/>
    </location>
</feature>
<feature type="region of interest" description="Disordered" evidence="10">
    <location>
        <begin position="343"/>
        <end position="377"/>
    </location>
</feature>
<evidence type="ECO:0000256" key="1">
    <source>
        <dbReference type="ARBA" id="ARBA00004123"/>
    </source>
</evidence>
<evidence type="ECO:0000256" key="7">
    <source>
        <dbReference type="ARBA" id="ARBA00023163"/>
    </source>
</evidence>
<evidence type="ECO:0000256" key="10">
    <source>
        <dbReference type="SAM" id="MobiDB-lite"/>
    </source>
</evidence>
<feature type="compositionally biased region" description="Polar residues" evidence="10">
    <location>
        <begin position="93"/>
        <end position="107"/>
    </location>
</feature>
<dbReference type="PANTHER" id="PTHR31221:SF125">
    <property type="entry name" value="WRKY TRANSCRIPTION FACTOR 1"/>
    <property type="match status" value="1"/>
</dbReference>
<evidence type="ECO:0000256" key="6">
    <source>
        <dbReference type="ARBA" id="ARBA00023125"/>
    </source>
</evidence>
<feature type="compositionally biased region" description="Basic and acidic residues" evidence="10">
    <location>
        <begin position="196"/>
        <end position="210"/>
    </location>
</feature>
<evidence type="ECO:0000256" key="8">
    <source>
        <dbReference type="ARBA" id="ARBA00023242"/>
    </source>
</evidence>
<evidence type="ECO:0000256" key="5">
    <source>
        <dbReference type="ARBA" id="ARBA00023015"/>
    </source>
</evidence>
<feature type="region of interest" description="Disordered" evidence="10">
    <location>
        <begin position="93"/>
        <end position="112"/>
    </location>
</feature>
<dbReference type="InterPro" id="IPR003657">
    <property type="entry name" value="WRKY_dom"/>
</dbReference>
<dbReference type="SMART" id="SM00774">
    <property type="entry name" value="WRKY"/>
    <property type="match status" value="2"/>
</dbReference>
<dbReference type="EMBL" id="JANJYJ010000010">
    <property type="protein sequence ID" value="KAK3184500.1"/>
    <property type="molecule type" value="Genomic_DNA"/>
</dbReference>
<feature type="domain" description="WRKY" evidence="11">
    <location>
        <begin position="114"/>
        <end position="178"/>
    </location>
</feature>
<dbReference type="GO" id="GO:0005634">
    <property type="term" value="C:nucleus"/>
    <property type="evidence" value="ECO:0007669"/>
    <property type="project" value="UniProtKB-SubCell"/>
</dbReference>
<dbReference type="GO" id="GO:0043565">
    <property type="term" value="F:sequence-specific DNA binding"/>
    <property type="evidence" value="ECO:0007669"/>
    <property type="project" value="InterPro"/>
</dbReference>
<feature type="region of interest" description="Disordered" evidence="10">
    <location>
        <begin position="1"/>
        <end position="83"/>
    </location>
</feature>
<feature type="domain" description="WRKY" evidence="11">
    <location>
        <begin position="285"/>
        <end position="350"/>
    </location>
</feature>
<name>A0AAD9ZN37_9ROSI</name>
<dbReference type="PROSITE" id="PS50811">
    <property type="entry name" value="WRKY"/>
    <property type="match status" value="2"/>
</dbReference>
<accession>A0AAD9ZN37</accession>
<reference evidence="12" key="1">
    <citation type="journal article" date="2023" name="Plant J.">
        <title>Genome sequences and population genomics provide insights into the demographic history, inbreeding, and mutation load of two 'living fossil' tree species of Dipteronia.</title>
        <authorList>
            <person name="Feng Y."/>
            <person name="Comes H.P."/>
            <person name="Chen J."/>
            <person name="Zhu S."/>
            <person name="Lu R."/>
            <person name="Zhang X."/>
            <person name="Li P."/>
            <person name="Qiu J."/>
            <person name="Olsen K.M."/>
            <person name="Qiu Y."/>
        </authorList>
    </citation>
    <scope>NUCLEOTIDE SEQUENCE</scope>
    <source>
        <strain evidence="12">NBL</strain>
    </source>
</reference>
<keyword evidence="7" id="KW-0804">Transcription</keyword>
<feature type="region of interest" description="Disordered" evidence="10">
    <location>
        <begin position="473"/>
        <end position="567"/>
    </location>
</feature>
<dbReference type="InterPro" id="IPR036576">
    <property type="entry name" value="WRKY_dom_sf"/>
</dbReference>